<protein>
    <submittedName>
        <fullName evidence="1">Uncharacterized protein</fullName>
    </submittedName>
</protein>
<dbReference type="AlphaFoldDB" id="A0A0A9H002"/>
<evidence type="ECO:0000313" key="1">
    <source>
        <dbReference type="EMBL" id="JAE26198.1"/>
    </source>
</evidence>
<reference evidence="1" key="2">
    <citation type="journal article" date="2015" name="Data Brief">
        <title>Shoot transcriptome of the giant reed, Arundo donax.</title>
        <authorList>
            <person name="Barrero R.A."/>
            <person name="Guerrero F.D."/>
            <person name="Moolhuijzen P."/>
            <person name="Goolsby J.A."/>
            <person name="Tidwell J."/>
            <person name="Bellgard S.E."/>
            <person name="Bellgard M.I."/>
        </authorList>
    </citation>
    <scope>NUCLEOTIDE SEQUENCE</scope>
    <source>
        <tissue evidence="1">Shoot tissue taken approximately 20 cm above the soil surface</tissue>
    </source>
</reference>
<reference evidence="1" key="1">
    <citation type="submission" date="2014-09" db="EMBL/GenBank/DDBJ databases">
        <authorList>
            <person name="Magalhaes I.L.F."/>
            <person name="Oliveira U."/>
            <person name="Santos F.R."/>
            <person name="Vidigal T.H.D.A."/>
            <person name="Brescovit A.D."/>
            <person name="Santos A.J."/>
        </authorList>
    </citation>
    <scope>NUCLEOTIDE SEQUENCE</scope>
    <source>
        <tissue evidence="1">Shoot tissue taken approximately 20 cm above the soil surface</tissue>
    </source>
</reference>
<dbReference type="EMBL" id="GBRH01171698">
    <property type="protein sequence ID" value="JAE26198.1"/>
    <property type="molecule type" value="Transcribed_RNA"/>
</dbReference>
<sequence length="49" mass="5402">MHRHPFVSNSTKGLFGRASLEVILRENLILRESDSLKGSDSMAKSDSLA</sequence>
<accession>A0A0A9H002</accession>
<organism evidence="1">
    <name type="scientific">Arundo donax</name>
    <name type="common">Giant reed</name>
    <name type="synonym">Donax arundinaceus</name>
    <dbReference type="NCBI Taxonomy" id="35708"/>
    <lineage>
        <taxon>Eukaryota</taxon>
        <taxon>Viridiplantae</taxon>
        <taxon>Streptophyta</taxon>
        <taxon>Embryophyta</taxon>
        <taxon>Tracheophyta</taxon>
        <taxon>Spermatophyta</taxon>
        <taxon>Magnoliopsida</taxon>
        <taxon>Liliopsida</taxon>
        <taxon>Poales</taxon>
        <taxon>Poaceae</taxon>
        <taxon>PACMAD clade</taxon>
        <taxon>Arundinoideae</taxon>
        <taxon>Arundineae</taxon>
        <taxon>Arundo</taxon>
    </lineage>
</organism>
<proteinExistence type="predicted"/>
<name>A0A0A9H002_ARUDO</name>